<feature type="domain" description="Glutaredoxin" evidence="7">
    <location>
        <begin position="25"/>
        <end position="92"/>
    </location>
</feature>
<evidence type="ECO:0000259" key="7">
    <source>
        <dbReference type="Pfam" id="PF00462"/>
    </source>
</evidence>
<evidence type="ECO:0000256" key="4">
    <source>
        <dbReference type="ARBA" id="ARBA00022982"/>
    </source>
</evidence>
<keyword evidence="6" id="KW-0676">Redox-active center</keyword>
<dbReference type="GO" id="GO:0005739">
    <property type="term" value="C:mitochondrion"/>
    <property type="evidence" value="ECO:0007669"/>
    <property type="project" value="TreeGrafter"/>
</dbReference>
<evidence type="ECO:0000256" key="2">
    <source>
        <dbReference type="ARBA" id="ARBA00007787"/>
    </source>
</evidence>
<keyword evidence="8" id="KW-1185">Reference proteome</keyword>
<dbReference type="AlphaFoldDB" id="A0A915Q2R1"/>
<dbReference type="WBParaSite" id="sdigi.contig498.g8682.t1">
    <property type="protein sequence ID" value="sdigi.contig498.g8682.t1"/>
    <property type="gene ID" value="sdigi.contig498.g8682"/>
</dbReference>
<organism evidence="8 9">
    <name type="scientific">Setaria digitata</name>
    <dbReference type="NCBI Taxonomy" id="48799"/>
    <lineage>
        <taxon>Eukaryota</taxon>
        <taxon>Metazoa</taxon>
        <taxon>Ecdysozoa</taxon>
        <taxon>Nematoda</taxon>
        <taxon>Chromadorea</taxon>
        <taxon>Rhabditida</taxon>
        <taxon>Spirurina</taxon>
        <taxon>Spiruromorpha</taxon>
        <taxon>Filarioidea</taxon>
        <taxon>Setariidae</taxon>
        <taxon>Setaria</taxon>
    </lineage>
</organism>
<keyword evidence="5" id="KW-1015">Disulfide bond</keyword>
<evidence type="ECO:0000313" key="8">
    <source>
        <dbReference type="Proteomes" id="UP000887581"/>
    </source>
</evidence>
<sequence>MGQFLSTISPIDEGSIRKEVKHFPVVIFTLPRCPYCVQAKQLLDMEHIEYKENDLDAHQREFPTNHQSYINGLIYITKQTSVPQIFICGEFIGGFTELQKLKNAGSLLDAIAKCQSPPINNFK</sequence>
<keyword evidence="4" id="KW-0249">Electron transport</keyword>
<evidence type="ECO:0000256" key="6">
    <source>
        <dbReference type="ARBA" id="ARBA00023284"/>
    </source>
</evidence>
<evidence type="ECO:0000256" key="1">
    <source>
        <dbReference type="ARBA" id="ARBA00002549"/>
    </source>
</evidence>
<dbReference type="InterPro" id="IPR002109">
    <property type="entry name" value="Glutaredoxin"/>
</dbReference>
<evidence type="ECO:0000256" key="3">
    <source>
        <dbReference type="ARBA" id="ARBA00022448"/>
    </source>
</evidence>
<dbReference type="InterPro" id="IPR014025">
    <property type="entry name" value="Glutaredoxin_subgr"/>
</dbReference>
<evidence type="ECO:0000313" key="9">
    <source>
        <dbReference type="WBParaSite" id="sdigi.contig498.g8682.t1"/>
    </source>
</evidence>
<dbReference type="GO" id="GO:0015035">
    <property type="term" value="F:protein-disulfide reductase activity"/>
    <property type="evidence" value="ECO:0007669"/>
    <property type="project" value="TreeGrafter"/>
</dbReference>
<dbReference type="PANTHER" id="PTHR46679:SF1">
    <property type="entry name" value="GLUTAREDOXIN-2, MITOCHONDRIAL"/>
    <property type="match status" value="1"/>
</dbReference>
<dbReference type="PANTHER" id="PTHR46679">
    <property type="match status" value="1"/>
</dbReference>
<accession>A0A915Q2R1</accession>
<dbReference type="Proteomes" id="UP000887581">
    <property type="component" value="Unplaced"/>
</dbReference>
<dbReference type="Gene3D" id="3.40.30.10">
    <property type="entry name" value="Glutaredoxin"/>
    <property type="match status" value="1"/>
</dbReference>
<dbReference type="InterPro" id="IPR036249">
    <property type="entry name" value="Thioredoxin-like_sf"/>
</dbReference>
<comment type="function">
    <text evidence="1">Has a glutathione-disulfide oxidoreductase activity in the presence of NADPH and glutathione reductase. Reduces low molecular weight disulfides and proteins.</text>
</comment>
<keyword evidence="3" id="KW-0813">Transport</keyword>
<protein>
    <submittedName>
        <fullName evidence="9">Glutaredoxin domain-containing protein</fullName>
    </submittedName>
</protein>
<name>A0A915Q2R1_9BILA</name>
<dbReference type="InterPro" id="IPR011767">
    <property type="entry name" value="GLR_AS"/>
</dbReference>
<dbReference type="PROSITE" id="PS51354">
    <property type="entry name" value="GLUTAREDOXIN_2"/>
    <property type="match status" value="1"/>
</dbReference>
<reference evidence="9" key="1">
    <citation type="submission" date="2022-11" db="UniProtKB">
        <authorList>
            <consortium name="WormBaseParasite"/>
        </authorList>
    </citation>
    <scope>IDENTIFICATION</scope>
</reference>
<proteinExistence type="inferred from homology"/>
<dbReference type="Pfam" id="PF00462">
    <property type="entry name" value="Glutaredoxin"/>
    <property type="match status" value="1"/>
</dbReference>
<dbReference type="PROSITE" id="PS00195">
    <property type="entry name" value="GLUTAREDOXIN_1"/>
    <property type="match status" value="1"/>
</dbReference>
<dbReference type="SUPFAM" id="SSF52833">
    <property type="entry name" value="Thioredoxin-like"/>
    <property type="match status" value="1"/>
</dbReference>
<comment type="similarity">
    <text evidence="2">Belongs to the glutaredoxin family.</text>
</comment>
<evidence type="ECO:0000256" key="5">
    <source>
        <dbReference type="ARBA" id="ARBA00023157"/>
    </source>
</evidence>
<dbReference type="PRINTS" id="PR00160">
    <property type="entry name" value="GLUTAREDOXIN"/>
</dbReference>